<name>A0A0G1JFE5_9BACT</name>
<keyword evidence="1" id="KW-0812">Transmembrane</keyword>
<proteinExistence type="predicted"/>
<reference evidence="2 3" key="1">
    <citation type="journal article" date="2015" name="Nature">
        <title>rRNA introns, odd ribosomes, and small enigmatic genomes across a large radiation of phyla.</title>
        <authorList>
            <person name="Brown C.T."/>
            <person name="Hug L.A."/>
            <person name="Thomas B.C."/>
            <person name="Sharon I."/>
            <person name="Castelle C.J."/>
            <person name="Singh A."/>
            <person name="Wilkins M.J."/>
            <person name="Williams K.H."/>
            <person name="Banfield J.F."/>
        </authorList>
    </citation>
    <scope>NUCLEOTIDE SEQUENCE [LARGE SCALE GENOMIC DNA]</scope>
</reference>
<evidence type="ECO:0000256" key="1">
    <source>
        <dbReference type="SAM" id="Phobius"/>
    </source>
</evidence>
<evidence type="ECO:0000313" key="3">
    <source>
        <dbReference type="Proteomes" id="UP000034154"/>
    </source>
</evidence>
<feature type="transmembrane region" description="Helical" evidence="1">
    <location>
        <begin position="12"/>
        <end position="32"/>
    </location>
</feature>
<keyword evidence="1" id="KW-0472">Membrane</keyword>
<dbReference type="Proteomes" id="UP000034154">
    <property type="component" value="Unassembled WGS sequence"/>
</dbReference>
<gene>
    <name evidence="2" type="ORF">UW63_C0038G0011</name>
</gene>
<sequence>MEHCRTLASRRIIMNNSLAAGITIIMVAGISLDIGFALTQDATDRVGGEFLYKKIDRNHDRFFFIFYELTLSQYSPVSVFTKTSSPSFKKIGTRIAKPLSRIASLVILPDAVSPLTAGSVEETVY</sequence>
<accession>A0A0G1JFE5</accession>
<evidence type="ECO:0000313" key="2">
    <source>
        <dbReference type="EMBL" id="KKT70030.1"/>
    </source>
</evidence>
<protein>
    <submittedName>
        <fullName evidence="2">Uncharacterized protein</fullName>
    </submittedName>
</protein>
<organism evidence="2 3">
    <name type="scientific">Candidatus Uhrbacteria bacterium GW2011_GWF2_44_350</name>
    <dbReference type="NCBI Taxonomy" id="1619000"/>
    <lineage>
        <taxon>Bacteria</taxon>
        <taxon>Candidatus Uhriibacteriota</taxon>
    </lineage>
</organism>
<dbReference type="EMBL" id="LCJB01000038">
    <property type="protein sequence ID" value="KKT70030.1"/>
    <property type="molecule type" value="Genomic_DNA"/>
</dbReference>
<comment type="caution">
    <text evidence="2">The sequence shown here is derived from an EMBL/GenBank/DDBJ whole genome shotgun (WGS) entry which is preliminary data.</text>
</comment>
<dbReference type="AlphaFoldDB" id="A0A0G1JFE5"/>
<keyword evidence="1" id="KW-1133">Transmembrane helix</keyword>